<dbReference type="Pfam" id="PF00905">
    <property type="entry name" value="Transpeptidase"/>
    <property type="match status" value="1"/>
</dbReference>
<dbReference type="GO" id="GO:0005886">
    <property type="term" value="C:plasma membrane"/>
    <property type="evidence" value="ECO:0007669"/>
    <property type="project" value="UniProtKB-UniRule"/>
</dbReference>
<dbReference type="AlphaFoldDB" id="A0A9X4PE21"/>
<evidence type="ECO:0000256" key="1">
    <source>
        <dbReference type="ARBA" id="ARBA00004370"/>
    </source>
</evidence>
<keyword evidence="21" id="KW-1185">Reference proteome</keyword>
<dbReference type="GO" id="GO:0000917">
    <property type="term" value="P:division septum assembly"/>
    <property type="evidence" value="ECO:0007669"/>
    <property type="project" value="UniProtKB-KW"/>
</dbReference>
<keyword evidence="8 16" id="KW-0378">Hydrolase</keyword>
<evidence type="ECO:0000259" key="18">
    <source>
        <dbReference type="Pfam" id="PF00905"/>
    </source>
</evidence>
<dbReference type="InterPro" id="IPR050515">
    <property type="entry name" value="Beta-lactam/transpept"/>
</dbReference>
<sequence>MVKFNAPIKKPKLNRPVKKSSNSGAKPNKAKPSYDKSFMKGRYRWALAFIVVCLLSLITRAAYVQVIDAEQLMSEADKRSLRTQKIPAFRGSILDRNGHLLSVSVPMYSVYVDPKDALAKNSLEETERWQALAEAINVPYKTLIQRVKRNPNSRFIYLTRQVSPTVAQYVKELKIKGIQIETEPRRFYPRVEEVAHLIGYTNIDGEGIEGIEKSFNSLLIGQEGSRTYRKDRYGNIVENIENVKKFDANDVVLSIDEKLQSMVYREIKKAVAENKAESGTAVLVDIRTGEILAMANAPSYNPNNREGSKAEFRRNRAITDTFEPGSTVKPFVVLTALQRGVANKNTVIDTTPFKVDGKTITDVAKRNSQDLESILKNSSNIGVSKLALKMPPTALVETYNNAGFGERTNLGLEGESSGVFPKNRKRWSNIDRASFSYGYGLTVTPLQLARAYATLGSFGIARPLSITKVDPPIIGNRVFSEKITRDVVKMMESVAGPDGGGRAAAVEGYRVAIKTGTAKKTENGRYVDKYLAYTAGVAPASDPRYALVVMIDDPKAGKYYGGAISAPLFSRIMGYTLRANNIAPDNLSSEQVAKRTVRLNQTSKSDNESKNN</sequence>
<dbReference type="GO" id="GO:0008360">
    <property type="term" value="P:regulation of cell shape"/>
    <property type="evidence" value="ECO:0007669"/>
    <property type="project" value="UniProtKB-KW"/>
</dbReference>
<keyword evidence="7 16" id="KW-0812">Transmembrane</keyword>
<evidence type="ECO:0000313" key="20">
    <source>
        <dbReference type="EMBL" id="MDG6895686.1"/>
    </source>
</evidence>
<dbReference type="RefSeq" id="WP_279573058.1">
    <property type="nucleotide sequence ID" value="NZ_LWID01000001.1"/>
</dbReference>
<dbReference type="PANTHER" id="PTHR30627:SF1">
    <property type="entry name" value="PEPTIDOGLYCAN D,D-TRANSPEPTIDASE FTSI"/>
    <property type="match status" value="1"/>
</dbReference>
<evidence type="ECO:0000256" key="15">
    <source>
        <dbReference type="ARBA" id="ARBA00023316"/>
    </source>
</evidence>
<evidence type="ECO:0000256" key="5">
    <source>
        <dbReference type="ARBA" id="ARBA00022645"/>
    </source>
</evidence>
<feature type="region of interest" description="Disordered" evidence="17">
    <location>
        <begin position="1"/>
        <end position="33"/>
    </location>
</feature>
<keyword evidence="13 16" id="KW-0717">Septation</keyword>
<dbReference type="NCBIfam" id="NF011685">
    <property type="entry name" value="PRK15105.1"/>
    <property type="match status" value="1"/>
</dbReference>
<dbReference type="GO" id="GO:0009252">
    <property type="term" value="P:peptidoglycan biosynthetic process"/>
    <property type="evidence" value="ECO:0007669"/>
    <property type="project" value="UniProtKB-UniRule"/>
</dbReference>
<dbReference type="EMBL" id="LWID01000001">
    <property type="protein sequence ID" value="MDG6895686.1"/>
    <property type="molecule type" value="Genomic_DNA"/>
</dbReference>
<evidence type="ECO:0000256" key="2">
    <source>
        <dbReference type="ARBA" id="ARBA00022475"/>
    </source>
</evidence>
<keyword evidence="15 16" id="KW-0961">Cell wall biogenesis/degradation</keyword>
<evidence type="ECO:0000256" key="16">
    <source>
        <dbReference type="HAMAP-Rule" id="MF_02080"/>
    </source>
</evidence>
<name>A0A9X4PE21_9PAST</name>
<dbReference type="InterPro" id="IPR037532">
    <property type="entry name" value="FtsI_transpept"/>
</dbReference>
<dbReference type="HAMAP" id="MF_02080">
    <property type="entry name" value="FtsI_transpept"/>
    <property type="match status" value="1"/>
</dbReference>
<dbReference type="Gene3D" id="3.30.450.330">
    <property type="match status" value="1"/>
</dbReference>
<comment type="caution">
    <text evidence="20">The sequence shown here is derived from an EMBL/GenBank/DDBJ whole genome shotgun (WGS) entry which is preliminary data.</text>
</comment>
<dbReference type="InterPro" id="IPR001460">
    <property type="entry name" value="PCN-bd_Tpept"/>
</dbReference>
<protein>
    <recommendedName>
        <fullName evidence="16">Peptidoglycan D,D-transpeptidase FtsI</fullName>
        <ecNumber evidence="16">3.4.16.4</ecNumber>
    </recommendedName>
    <alternativeName>
        <fullName evidence="16">Penicillin-binding protein 3</fullName>
        <shortName evidence="16">PBP-3</shortName>
    </alternativeName>
</protein>
<keyword evidence="12 16" id="KW-0472">Membrane</keyword>
<dbReference type="Pfam" id="PF03717">
    <property type="entry name" value="PBP_dimer"/>
    <property type="match status" value="1"/>
</dbReference>
<evidence type="ECO:0000256" key="3">
    <source>
        <dbReference type="ARBA" id="ARBA00022519"/>
    </source>
</evidence>
<dbReference type="SUPFAM" id="SSF56601">
    <property type="entry name" value="beta-lactamase/transpeptidase-like"/>
    <property type="match status" value="1"/>
</dbReference>
<dbReference type="Gene3D" id="3.40.710.10">
    <property type="entry name" value="DD-peptidase/beta-lactamase superfamily"/>
    <property type="match status" value="1"/>
</dbReference>
<organism evidence="20 21">
    <name type="scientific">Volucribacter amazonae</name>
    <dbReference type="NCBI Taxonomy" id="256731"/>
    <lineage>
        <taxon>Bacteria</taxon>
        <taxon>Pseudomonadati</taxon>
        <taxon>Pseudomonadota</taxon>
        <taxon>Gammaproteobacteria</taxon>
        <taxon>Pasteurellales</taxon>
        <taxon>Pasteurellaceae</taxon>
        <taxon>Volucribacter</taxon>
    </lineage>
</organism>
<keyword evidence="10 16" id="KW-0573">Peptidoglycan synthesis</keyword>
<dbReference type="PANTHER" id="PTHR30627">
    <property type="entry name" value="PEPTIDOGLYCAN D,D-TRANSPEPTIDASE"/>
    <property type="match status" value="1"/>
</dbReference>
<evidence type="ECO:0000256" key="12">
    <source>
        <dbReference type="ARBA" id="ARBA00023136"/>
    </source>
</evidence>
<comment type="similarity">
    <text evidence="16">Belongs to the transpeptidase family. FtsI subfamily.</text>
</comment>
<dbReference type="Gene3D" id="1.10.150.770">
    <property type="match status" value="1"/>
</dbReference>
<comment type="catalytic activity">
    <reaction evidence="16">
        <text>Preferential cleavage: (Ac)2-L-Lys-D-Ala-|-D-Ala. Also transpeptidation of peptidyl-alanyl moieties that are N-acyl substituents of D-alanine.</text>
        <dbReference type="EC" id="3.4.16.4"/>
    </reaction>
</comment>
<feature type="compositionally biased region" description="Basic residues" evidence="17">
    <location>
        <begin position="9"/>
        <end position="18"/>
    </location>
</feature>
<dbReference type="GO" id="GO:0043093">
    <property type="term" value="P:FtsZ-dependent cytokinesis"/>
    <property type="evidence" value="ECO:0007669"/>
    <property type="project" value="UniProtKB-UniRule"/>
</dbReference>
<evidence type="ECO:0000256" key="11">
    <source>
        <dbReference type="ARBA" id="ARBA00022989"/>
    </source>
</evidence>
<dbReference type="InterPro" id="IPR005311">
    <property type="entry name" value="PBP_dimer"/>
</dbReference>
<evidence type="ECO:0000256" key="13">
    <source>
        <dbReference type="ARBA" id="ARBA00023210"/>
    </source>
</evidence>
<evidence type="ECO:0000256" key="4">
    <source>
        <dbReference type="ARBA" id="ARBA00022618"/>
    </source>
</evidence>
<dbReference type="Proteomes" id="UP001155500">
    <property type="component" value="Unassembled WGS sequence"/>
</dbReference>
<evidence type="ECO:0000256" key="6">
    <source>
        <dbReference type="ARBA" id="ARBA00022670"/>
    </source>
</evidence>
<dbReference type="GO" id="GO:0008658">
    <property type="term" value="F:penicillin binding"/>
    <property type="evidence" value="ECO:0007669"/>
    <property type="project" value="InterPro"/>
</dbReference>
<feature type="domain" description="Penicillin-binding protein transpeptidase" evidence="18">
    <location>
        <begin position="279"/>
        <end position="573"/>
    </location>
</feature>
<dbReference type="FunFam" id="3.40.710.10:FF:000003">
    <property type="entry name" value="Peptidoglycan D,D-transpeptidase FtsI"/>
    <property type="match status" value="1"/>
</dbReference>
<comment type="function">
    <text evidence="16">Catalyzes cross-linking of the peptidoglycan cell wall at the division septum.</text>
</comment>
<feature type="domain" description="Penicillin-binding protein dimerisation" evidence="19">
    <location>
        <begin position="85"/>
        <end position="240"/>
    </location>
</feature>
<dbReference type="SUPFAM" id="SSF56519">
    <property type="entry name" value="Penicillin binding protein dimerisation domain"/>
    <property type="match status" value="1"/>
</dbReference>
<keyword evidence="11 16" id="KW-1133">Transmembrane helix</keyword>
<keyword evidence="5 16" id="KW-0121">Carboxypeptidase</keyword>
<dbReference type="EC" id="3.4.16.4" evidence="16"/>
<evidence type="ECO:0000256" key="9">
    <source>
        <dbReference type="ARBA" id="ARBA00022960"/>
    </source>
</evidence>
<evidence type="ECO:0000313" key="21">
    <source>
        <dbReference type="Proteomes" id="UP001155500"/>
    </source>
</evidence>
<dbReference type="InterPro" id="IPR036138">
    <property type="entry name" value="PBP_dimer_sf"/>
</dbReference>
<evidence type="ECO:0000256" key="10">
    <source>
        <dbReference type="ARBA" id="ARBA00022984"/>
    </source>
</evidence>
<keyword evidence="14 16" id="KW-0131">Cell cycle</keyword>
<keyword evidence="6 16" id="KW-0645">Protease</keyword>
<dbReference type="InterPro" id="IPR012338">
    <property type="entry name" value="Beta-lactam/transpept-like"/>
</dbReference>
<comment type="subcellular location">
    <subcellularLocation>
        <location evidence="1">Membrane</location>
    </subcellularLocation>
</comment>
<feature type="active site" description="Acyl-ester intermediate" evidence="16">
    <location>
        <position position="326"/>
    </location>
</feature>
<dbReference type="GO" id="GO:0009002">
    <property type="term" value="F:serine-type D-Ala-D-Ala carboxypeptidase activity"/>
    <property type="evidence" value="ECO:0007669"/>
    <property type="project" value="UniProtKB-UniRule"/>
</dbReference>
<evidence type="ECO:0000256" key="7">
    <source>
        <dbReference type="ARBA" id="ARBA00022692"/>
    </source>
</evidence>
<evidence type="ECO:0000256" key="8">
    <source>
        <dbReference type="ARBA" id="ARBA00022801"/>
    </source>
</evidence>
<accession>A0A9X4PE21</accession>
<dbReference type="GO" id="GO:0008955">
    <property type="term" value="F:peptidoglycan glycosyltransferase activity"/>
    <property type="evidence" value="ECO:0007669"/>
    <property type="project" value="InterPro"/>
</dbReference>
<dbReference type="Gene3D" id="3.90.1310.10">
    <property type="entry name" value="Penicillin-binding protein 2a (Domain 2)"/>
    <property type="match status" value="1"/>
</dbReference>
<keyword evidence="4 16" id="KW-0132">Cell division</keyword>
<evidence type="ECO:0000259" key="19">
    <source>
        <dbReference type="Pfam" id="PF03717"/>
    </source>
</evidence>
<dbReference type="GO" id="GO:0071555">
    <property type="term" value="P:cell wall organization"/>
    <property type="evidence" value="ECO:0007669"/>
    <property type="project" value="UniProtKB-KW"/>
</dbReference>
<gene>
    <name evidence="16" type="primary">ftsI</name>
    <name evidence="20" type="ORF">A6A20_08630</name>
</gene>
<keyword evidence="3 16" id="KW-0997">Cell inner membrane</keyword>
<keyword evidence="9 16" id="KW-0133">Cell shape</keyword>
<evidence type="ECO:0000256" key="14">
    <source>
        <dbReference type="ARBA" id="ARBA00023306"/>
    </source>
</evidence>
<keyword evidence="2 16" id="KW-1003">Cell membrane</keyword>
<evidence type="ECO:0000256" key="17">
    <source>
        <dbReference type="SAM" id="MobiDB-lite"/>
    </source>
</evidence>
<comment type="pathway">
    <text evidence="16">Cell wall biogenesis; peptidoglycan biosynthesis.</text>
</comment>
<dbReference type="GO" id="GO:0006508">
    <property type="term" value="P:proteolysis"/>
    <property type="evidence" value="ECO:0007669"/>
    <property type="project" value="UniProtKB-KW"/>
</dbReference>
<reference evidence="20" key="1">
    <citation type="submission" date="2016-03" db="EMBL/GenBank/DDBJ databases">
        <title>Co-evolution between Pasteurellaceae and their hosts.</title>
        <authorList>
            <person name="Hansen M.J."/>
            <person name="Bojesen A.M."/>
            <person name="Planet P."/>
        </authorList>
    </citation>
    <scope>NUCLEOTIDE SEQUENCE</scope>
    <source>
        <strain evidence="20">146/S8/89</strain>
    </source>
</reference>
<proteinExistence type="inferred from homology"/>